<dbReference type="AlphaFoldDB" id="A0A1I4WSB2"/>
<dbReference type="STRING" id="83765.SAMN05660284_00682"/>
<name>A0A1I4WSB2_9NEIS</name>
<evidence type="ECO:0000313" key="1">
    <source>
        <dbReference type="EMBL" id="SFN15980.1"/>
    </source>
</evidence>
<dbReference type="PROSITE" id="PS51257">
    <property type="entry name" value="PROKAR_LIPOPROTEIN"/>
    <property type="match status" value="1"/>
</dbReference>
<proteinExistence type="predicted"/>
<dbReference type="EMBL" id="FOVE01000004">
    <property type="protein sequence ID" value="SFN15980.1"/>
    <property type="molecule type" value="Genomic_DNA"/>
</dbReference>
<dbReference type="Proteomes" id="UP000242869">
    <property type="component" value="Unassembled WGS sequence"/>
</dbReference>
<dbReference type="RefSeq" id="WP_281242181.1">
    <property type="nucleotide sequence ID" value="NZ_FOVE01000004.1"/>
</dbReference>
<keyword evidence="2" id="KW-1185">Reference proteome</keyword>
<sequence length="40" mass="4371">MHRSLVCLLVSGLLTACGFSHSKERSVPKLDEIRANLAFA</sequence>
<organism evidence="1 2">
    <name type="scientific">Formivibrio citricus</name>
    <dbReference type="NCBI Taxonomy" id="83765"/>
    <lineage>
        <taxon>Bacteria</taxon>
        <taxon>Pseudomonadati</taxon>
        <taxon>Pseudomonadota</taxon>
        <taxon>Betaproteobacteria</taxon>
        <taxon>Neisseriales</taxon>
        <taxon>Chitinibacteraceae</taxon>
        <taxon>Formivibrio</taxon>
    </lineage>
</organism>
<accession>A0A1I4WSB2</accession>
<protein>
    <submittedName>
        <fullName evidence="1">Uncharacterized protein</fullName>
    </submittedName>
</protein>
<reference evidence="2" key="1">
    <citation type="submission" date="2016-10" db="EMBL/GenBank/DDBJ databases">
        <authorList>
            <person name="Varghese N."/>
            <person name="Submissions S."/>
        </authorList>
    </citation>
    <scope>NUCLEOTIDE SEQUENCE [LARGE SCALE GENOMIC DNA]</scope>
    <source>
        <strain evidence="2">DSM 6150</strain>
    </source>
</reference>
<evidence type="ECO:0000313" key="2">
    <source>
        <dbReference type="Proteomes" id="UP000242869"/>
    </source>
</evidence>
<gene>
    <name evidence="1" type="ORF">SAMN05660284_00682</name>
</gene>